<comment type="caution">
    <text evidence="14">Lacks conserved residue(s) required for the propagation of feature annotation.</text>
</comment>
<evidence type="ECO:0000256" key="5">
    <source>
        <dbReference type="ARBA" id="ARBA00022598"/>
    </source>
</evidence>
<dbReference type="FunFam" id="3.30.980.10:FF:000005">
    <property type="entry name" value="Threonyl-tRNA synthetase, mitochondrial"/>
    <property type="match status" value="1"/>
</dbReference>
<dbReference type="GO" id="GO:0000049">
    <property type="term" value="F:tRNA binding"/>
    <property type="evidence" value="ECO:0007669"/>
    <property type="project" value="UniProtKB-KW"/>
</dbReference>
<keyword evidence="5 14" id="KW-0436">Ligase</keyword>
<dbReference type="InterPro" id="IPR006195">
    <property type="entry name" value="aa-tRNA-synth_II"/>
</dbReference>
<keyword evidence="11 14" id="KW-0648">Protein biosynthesis</keyword>
<feature type="binding site" evidence="14">
    <location>
        <position position="407"/>
    </location>
    <ligand>
        <name>Zn(2+)</name>
        <dbReference type="ChEBI" id="CHEBI:29105"/>
        <note>catalytic</note>
    </ligand>
</feature>
<dbReference type="Gene3D" id="3.40.50.800">
    <property type="entry name" value="Anticodon-binding domain"/>
    <property type="match status" value="1"/>
</dbReference>
<evidence type="ECO:0000256" key="2">
    <source>
        <dbReference type="ARBA" id="ARBA00008226"/>
    </source>
</evidence>
<comment type="catalytic activity">
    <reaction evidence="13 14">
        <text>tRNA(Thr) + L-threonine + ATP = L-threonyl-tRNA(Thr) + AMP + diphosphate + H(+)</text>
        <dbReference type="Rhea" id="RHEA:24624"/>
        <dbReference type="Rhea" id="RHEA-COMP:9670"/>
        <dbReference type="Rhea" id="RHEA-COMP:9704"/>
        <dbReference type="ChEBI" id="CHEBI:15378"/>
        <dbReference type="ChEBI" id="CHEBI:30616"/>
        <dbReference type="ChEBI" id="CHEBI:33019"/>
        <dbReference type="ChEBI" id="CHEBI:57926"/>
        <dbReference type="ChEBI" id="CHEBI:78442"/>
        <dbReference type="ChEBI" id="CHEBI:78534"/>
        <dbReference type="ChEBI" id="CHEBI:456215"/>
        <dbReference type="EC" id="6.1.1.3"/>
    </reaction>
</comment>
<evidence type="ECO:0000256" key="4">
    <source>
        <dbReference type="ARBA" id="ARBA00022555"/>
    </source>
</evidence>
<comment type="subcellular location">
    <subcellularLocation>
        <location evidence="1 14">Cytoplasm</location>
    </subcellularLocation>
</comment>
<dbReference type="STRING" id="1198245.SAMN05444858_105308"/>
<dbReference type="PRINTS" id="PR01047">
    <property type="entry name" value="TRNASYNTHTHR"/>
</dbReference>
<dbReference type="PROSITE" id="PS51880">
    <property type="entry name" value="TGS"/>
    <property type="match status" value="1"/>
</dbReference>
<keyword evidence="6 14" id="KW-0479">Metal-binding</keyword>
<evidence type="ECO:0000313" key="18">
    <source>
        <dbReference type="Proteomes" id="UP000186004"/>
    </source>
</evidence>
<dbReference type="FunFam" id="3.30.930.10:FF:000019">
    <property type="entry name" value="Threonine--tRNA ligase"/>
    <property type="match status" value="1"/>
</dbReference>
<sequence length="668" mass="74490">MSAPRTPAVADPVVVAAGTTAADAVAAAELPMTGPKAIVVVRDPEGRLHDLDWRPATDIAVEPVSIDSPDGLNVLRHSTAHVLAQAVQDVFPEAKLGIGPPIENGFYYDFAVEKPFQPDDLSKLEKRMQEIIKSGQRFRRRRFASLDEARAELVNEPFKLELIDIKGEGLDSSEVMEVGGGELTIYDNLAANEEKVCWSDLCRGPHLPNTRLIGAFKLMRSAAAYWRGSEKNPQLQRVYGTAWPTRDELKAYLKLLEEAARRDHRKLGADLDLFSFPDEIGSGLAVFHPKGGIIRREMENYSRRRHEAAGYEFVNTPHITKANLFETSGHLPYYADTMFPPMQLEGADYYLKAMNCPMHNLIFRARGRSYRELPLRLFEFGTVYRYEKSGVVHGLTRVRGLTQDDSHIYCTREQMPGELSTLLTFVLDLLRDYGLDDFYLELSTRDDSPKFIGSDEDWAEATEALRTAAEQSGLELVPDPGGAAFYGPKISVQAKDAIGRTWQMSTIQVDFNQPERFGLEYQAADGTRQRPVMIHRALFGSIERFFGVLTEHYAGAFPAWLAPVQVVGIPIREDHTDYLHGFVAALRAEGIRAQVDAGDDRMQKKIRTAQQQKIPFMVIAGDDDVAAGTVSFRYRDGSQRNGVPISEAVAHVLDVVSSRTNIGPSAQM</sequence>
<evidence type="ECO:0000256" key="6">
    <source>
        <dbReference type="ARBA" id="ARBA00022723"/>
    </source>
</evidence>
<dbReference type="InterPro" id="IPR004154">
    <property type="entry name" value="Anticodon-bd"/>
</dbReference>
<evidence type="ECO:0000256" key="10">
    <source>
        <dbReference type="ARBA" id="ARBA00022884"/>
    </source>
</evidence>
<dbReference type="InterPro" id="IPR004095">
    <property type="entry name" value="TGS"/>
</dbReference>
<dbReference type="InterPro" id="IPR018163">
    <property type="entry name" value="Thr/Ala-tRNA-synth_IIc_edit"/>
</dbReference>
<evidence type="ECO:0000256" key="3">
    <source>
        <dbReference type="ARBA" id="ARBA00022490"/>
    </source>
</evidence>
<feature type="binding site" evidence="14">
    <location>
        <position position="356"/>
    </location>
    <ligand>
        <name>Zn(2+)</name>
        <dbReference type="ChEBI" id="CHEBI:29105"/>
        <note>catalytic</note>
    </ligand>
</feature>
<keyword evidence="4 14" id="KW-0820">tRNA-binding</keyword>
<dbReference type="Pfam" id="PF03129">
    <property type="entry name" value="HGTP_anticodon"/>
    <property type="match status" value="1"/>
</dbReference>
<evidence type="ECO:0000256" key="13">
    <source>
        <dbReference type="ARBA" id="ARBA00049515"/>
    </source>
</evidence>
<dbReference type="CDD" id="cd00771">
    <property type="entry name" value="ThrRS_core"/>
    <property type="match status" value="1"/>
</dbReference>
<dbReference type="InterPro" id="IPR047246">
    <property type="entry name" value="ThrRS_anticodon"/>
</dbReference>
<dbReference type="GO" id="GO:0006435">
    <property type="term" value="P:threonyl-tRNA aminoacylation"/>
    <property type="evidence" value="ECO:0007669"/>
    <property type="project" value="UniProtKB-UniRule"/>
</dbReference>
<evidence type="ECO:0000256" key="8">
    <source>
        <dbReference type="ARBA" id="ARBA00022833"/>
    </source>
</evidence>
<dbReference type="Pfam" id="PF00587">
    <property type="entry name" value="tRNA-synt_2b"/>
    <property type="match status" value="1"/>
</dbReference>
<evidence type="ECO:0000256" key="1">
    <source>
        <dbReference type="ARBA" id="ARBA00004496"/>
    </source>
</evidence>
<keyword evidence="7 14" id="KW-0547">Nucleotide-binding</keyword>
<dbReference type="GO" id="GO:0005524">
    <property type="term" value="F:ATP binding"/>
    <property type="evidence" value="ECO:0007669"/>
    <property type="project" value="UniProtKB-UniRule"/>
</dbReference>
<dbReference type="InterPro" id="IPR045864">
    <property type="entry name" value="aa-tRNA-synth_II/BPL/LPL"/>
</dbReference>
<evidence type="ECO:0000313" key="17">
    <source>
        <dbReference type="EMBL" id="SIQ99957.1"/>
    </source>
</evidence>
<dbReference type="InterPro" id="IPR002320">
    <property type="entry name" value="Thr-tRNA-ligase_IIa"/>
</dbReference>
<keyword evidence="12 14" id="KW-0030">Aminoacyl-tRNA synthetase</keyword>
<feature type="domain" description="TGS" evidence="16">
    <location>
        <begin position="1"/>
        <end position="65"/>
    </location>
</feature>
<evidence type="ECO:0000256" key="11">
    <source>
        <dbReference type="ARBA" id="ARBA00022917"/>
    </source>
</evidence>
<dbReference type="SUPFAM" id="SSF55186">
    <property type="entry name" value="ThrRS/AlaRS common domain"/>
    <property type="match status" value="1"/>
</dbReference>
<dbReference type="EMBL" id="FTNF01000005">
    <property type="protein sequence ID" value="SIQ99957.1"/>
    <property type="molecule type" value="Genomic_DNA"/>
</dbReference>
<dbReference type="SUPFAM" id="SSF55681">
    <property type="entry name" value="Class II aaRS and biotin synthetases"/>
    <property type="match status" value="1"/>
</dbReference>
<dbReference type="Gene3D" id="3.30.980.10">
    <property type="entry name" value="Threonyl-trna Synthetase, Chain A, domain 2"/>
    <property type="match status" value="1"/>
</dbReference>
<feature type="binding site" evidence="14">
    <location>
        <position position="535"/>
    </location>
    <ligand>
        <name>Zn(2+)</name>
        <dbReference type="ChEBI" id="CHEBI:29105"/>
        <note>catalytic</note>
    </ligand>
</feature>
<dbReference type="GO" id="GO:0005737">
    <property type="term" value="C:cytoplasm"/>
    <property type="evidence" value="ECO:0007669"/>
    <property type="project" value="UniProtKB-SubCell"/>
</dbReference>
<keyword evidence="10 14" id="KW-0694">RNA-binding</keyword>
<dbReference type="PANTHER" id="PTHR11451">
    <property type="entry name" value="THREONINE-TRNA LIGASE"/>
    <property type="match status" value="1"/>
</dbReference>
<dbReference type="InterPro" id="IPR036621">
    <property type="entry name" value="Anticodon-bd_dom_sf"/>
</dbReference>
<name>A0A1N6XCG0_9ACTN</name>
<dbReference type="InterPro" id="IPR012947">
    <property type="entry name" value="tRNA_SAD"/>
</dbReference>
<feature type="domain" description="Aminoacyl-transfer RNA synthetases class-II family profile" evidence="15">
    <location>
        <begin position="294"/>
        <end position="558"/>
    </location>
</feature>
<dbReference type="AlphaFoldDB" id="A0A1N6XCG0"/>
<comment type="cofactor">
    <cofactor evidence="14">
        <name>Zn(2+)</name>
        <dbReference type="ChEBI" id="CHEBI:29105"/>
    </cofactor>
    <text evidence="14">Binds 1 zinc ion per subunit.</text>
</comment>
<dbReference type="Proteomes" id="UP000186004">
    <property type="component" value="Unassembled WGS sequence"/>
</dbReference>
<evidence type="ECO:0000256" key="9">
    <source>
        <dbReference type="ARBA" id="ARBA00022840"/>
    </source>
</evidence>
<dbReference type="SUPFAM" id="SSF52954">
    <property type="entry name" value="Class II aaRS ABD-related"/>
    <property type="match status" value="1"/>
</dbReference>
<dbReference type="OrthoDB" id="9802304at2"/>
<dbReference type="FunFam" id="3.30.54.20:FF:000003">
    <property type="entry name" value="Threonine--tRNA ligase"/>
    <property type="match status" value="1"/>
</dbReference>
<organism evidence="17 18">
    <name type="scientific">Micromonospora avicenniae</name>
    <dbReference type="NCBI Taxonomy" id="1198245"/>
    <lineage>
        <taxon>Bacteria</taxon>
        <taxon>Bacillati</taxon>
        <taxon>Actinomycetota</taxon>
        <taxon>Actinomycetes</taxon>
        <taxon>Micromonosporales</taxon>
        <taxon>Micromonosporaceae</taxon>
        <taxon>Micromonospora</taxon>
    </lineage>
</organism>
<dbReference type="SMART" id="SM00863">
    <property type="entry name" value="tRNA_SAD"/>
    <property type="match status" value="1"/>
</dbReference>
<comment type="subunit">
    <text evidence="14">Homodimer.</text>
</comment>
<reference evidence="17 18" key="1">
    <citation type="submission" date="2017-01" db="EMBL/GenBank/DDBJ databases">
        <authorList>
            <person name="Mah S.A."/>
            <person name="Swanson W.J."/>
            <person name="Moy G.W."/>
            <person name="Vacquier V.D."/>
        </authorList>
    </citation>
    <scope>NUCLEOTIDE SEQUENCE [LARGE SCALE GENOMIC DNA]</scope>
    <source>
        <strain evidence="17 18">DSM 45758</strain>
    </source>
</reference>
<dbReference type="RefSeq" id="WP_076470231.1">
    <property type="nucleotide sequence ID" value="NZ_FTNF01000005.1"/>
</dbReference>
<dbReference type="Gene3D" id="3.30.930.10">
    <property type="entry name" value="Bira Bifunctional Protein, Domain 2"/>
    <property type="match status" value="1"/>
</dbReference>
<dbReference type="InterPro" id="IPR033728">
    <property type="entry name" value="ThrRS_core"/>
</dbReference>
<comment type="similarity">
    <text evidence="2 14">Belongs to the class-II aminoacyl-tRNA synthetase family.</text>
</comment>
<dbReference type="GO" id="GO:0004829">
    <property type="term" value="F:threonine-tRNA ligase activity"/>
    <property type="evidence" value="ECO:0007669"/>
    <property type="project" value="UniProtKB-UniRule"/>
</dbReference>
<protein>
    <recommendedName>
        <fullName evidence="14">Threonine--tRNA ligase</fullName>
        <ecNumber evidence="14">6.1.1.3</ecNumber>
    </recommendedName>
    <alternativeName>
        <fullName evidence="14">Threonyl-tRNA synthetase</fullName>
        <shortName evidence="14">ThrRS</shortName>
    </alternativeName>
</protein>
<accession>A0A1N6XCG0</accession>
<dbReference type="PROSITE" id="PS50862">
    <property type="entry name" value="AA_TRNA_LIGASE_II"/>
    <property type="match status" value="1"/>
</dbReference>
<evidence type="ECO:0000259" key="15">
    <source>
        <dbReference type="PROSITE" id="PS50862"/>
    </source>
</evidence>
<dbReference type="GO" id="GO:0046872">
    <property type="term" value="F:metal ion binding"/>
    <property type="evidence" value="ECO:0007669"/>
    <property type="project" value="UniProtKB-KW"/>
</dbReference>
<dbReference type="FunFam" id="3.40.50.800:FF:000001">
    <property type="entry name" value="Threonine--tRNA ligase"/>
    <property type="match status" value="1"/>
</dbReference>
<keyword evidence="3 14" id="KW-0963">Cytoplasm</keyword>
<dbReference type="NCBIfam" id="TIGR00418">
    <property type="entry name" value="thrS"/>
    <property type="match status" value="1"/>
</dbReference>
<evidence type="ECO:0000259" key="16">
    <source>
        <dbReference type="PROSITE" id="PS51880"/>
    </source>
</evidence>
<dbReference type="InterPro" id="IPR002314">
    <property type="entry name" value="aa-tRNA-synt_IIb"/>
</dbReference>
<evidence type="ECO:0000256" key="12">
    <source>
        <dbReference type="ARBA" id="ARBA00023146"/>
    </source>
</evidence>
<dbReference type="PANTHER" id="PTHR11451:SF44">
    <property type="entry name" value="THREONINE--TRNA LIGASE, CHLOROPLASTIC_MITOCHONDRIAL 2"/>
    <property type="match status" value="1"/>
</dbReference>
<proteinExistence type="inferred from homology"/>
<keyword evidence="18" id="KW-1185">Reference proteome</keyword>
<dbReference type="HAMAP" id="MF_00184">
    <property type="entry name" value="Thr_tRNA_synth"/>
    <property type="match status" value="1"/>
</dbReference>
<gene>
    <name evidence="14" type="primary">thrS</name>
    <name evidence="17" type="ORF">SAMN05444858_105308</name>
</gene>
<evidence type="ECO:0000256" key="7">
    <source>
        <dbReference type="ARBA" id="ARBA00022741"/>
    </source>
</evidence>
<evidence type="ECO:0000256" key="14">
    <source>
        <dbReference type="HAMAP-Rule" id="MF_00184"/>
    </source>
</evidence>
<dbReference type="EC" id="6.1.1.3" evidence="14"/>
<dbReference type="Pfam" id="PF07973">
    <property type="entry name" value="tRNA_SAD"/>
    <property type="match status" value="1"/>
</dbReference>
<dbReference type="Gene3D" id="3.30.54.20">
    <property type="match status" value="1"/>
</dbReference>
<keyword evidence="9 14" id="KW-0067">ATP-binding</keyword>
<keyword evidence="8 14" id="KW-0862">Zinc</keyword>
<dbReference type="CDD" id="cd00860">
    <property type="entry name" value="ThrRS_anticodon"/>
    <property type="match status" value="1"/>
</dbReference>